<name>A0ABV2T3C8_9BACT</name>
<evidence type="ECO:0000313" key="2">
    <source>
        <dbReference type="EMBL" id="MET6997524.1"/>
    </source>
</evidence>
<organism evidence="2 3">
    <name type="scientific">Chitinophaga defluvii</name>
    <dbReference type="NCBI Taxonomy" id="3163343"/>
    <lineage>
        <taxon>Bacteria</taxon>
        <taxon>Pseudomonadati</taxon>
        <taxon>Bacteroidota</taxon>
        <taxon>Chitinophagia</taxon>
        <taxon>Chitinophagales</taxon>
        <taxon>Chitinophagaceae</taxon>
        <taxon>Chitinophaga</taxon>
    </lineage>
</organism>
<dbReference type="PROSITE" id="PS51819">
    <property type="entry name" value="VOC"/>
    <property type="match status" value="1"/>
</dbReference>
<reference evidence="2 3" key="1">
    <citation type="submission" date="2024-06" db="EMBL/GenBank/DDBJ databases">
        <title>Chitinophaga defluvii sp. nov., isolated from municipal sewage.</title>
        <authorList>
            <person name="Zhang L."/>
        </authorList>
    </citation>
    <scope>NUCLEOTIDE SEQUENCE [LARGE SCALE GENOMIC DNA]</scope>
    <source>
        <strain evidence="2 3">H8</strain>
    </source>
</reference>
<dbReference type="InterPro" id="IPR004360">
    <property type="entry name" value="Glyas_Fos-R_dOase_dom"/>
</dbReference>
<sequence length="120" mass="13457">MAGTHTDSKLKHEQVQYLEFLSKDISRAKEFYTRSFGWKFVDYGPNYTAFEGDYVDGGFTPGEPIKGSVLVILYSDNIEATQQKVVAAGGTIVKDVFSFPGGRRFHFTDPDGYELAVWSL</sequence>
<dbReference type="Pfam" id="PF00903">
    <property type="entry name" value="Glyoxalase"/>
    <property type="match status" value="1"/>
</dbReference>
<keyword evidence="3" id="KW-1185">Reference proteome</keyword>
<dbReference type="Gene3D" id="3.10.180.10">
    <property type="entry name" value="2,3-Dihydroxybiphenyl 1,2-Dioxygenase, domain 1"/>
    <property type="match status" value="1"/>
</dbReference>
<dbReference type="Proteomes" id="UP001549749">
    <property type="component" value="Unassembled WGS sequence"/>
</dbReference>
<proteinExistence type="predicted"/>
<evidence type="ECO:0000259" key="1">
    <source>
        <dbReference type="PROSITE" id="PS51819"/>
    </source>
</evidence>
<dbReference type="InterPro" id="IPR052164">
    <property type="entry name" value="Anthracycline_SecMetBiosynth"/>
</dbReference>
<evidence type="ECO:0000313" key="3">
    <source>
        <dbReference type="Proteomes" id="UP001549749"/>
    </source>
</evidence>
<dbReference type="EMBL" id="JBEXAC010000001">
    <property type="protein sequence ID" value="MET6997524.1"/>
    <property type="molecule type" value="Genomic_DNA"/>
</dbReference>
<accession>A0ABV2T3C8</accession>
<dbReference type="CDD" id="cd07247">
    <property type="entry name" value="SgaA_N_like"/>
    <property type="match status" value="1"/>
</dbReference>
<protein>
    <submittedName>
        <fullName evidence="2">VOC family protein</fullName>
    </submittedName>
</protein>
<dbReference type="InterPro" id="IPR029068">
    <property type="entry name" value="Glyas_Bleomycin-R_OHBP_Dase"/>
</dbReference>
<dbReference type="RefSeq" id="WP_354660159.1">
    <property type="nucleotide sequence ID" value="NZ_JBEXAC010000001.1"/>
</dbReference>
<dbReference type="InterPro" id="IPR037523">
    <property type="entry name" value="VOC_core"/>
</dbReference>
<feature type="domain" description="VOC" evidence="1">
    <location>
        <begin position="14"/>
        <end position="120"/>
    </location>
</feature>
<dbReference type="PANTHER" id="PTHR33993:SF1">
    <property type="entry name" value="GLYOXALASE FAMILY PROTEIN"/>
    <property type="match status" value="1"/>
</dbReference>
<dbReference type="PANTHER" id="PTHR33993">
    <property type="entry name" value="GLYOXALASE-RELATED"/>
    <property type="match status" value="1"/>
</dbReference>
<comment type="caution">
    <text evidence="2">The sequence shown here is derived from an EMBL/GenBank/DDBJ whole genome shotgun (WGS) entry which is preliminary data.</text>
</comment>
<dbReference type="SUPFAM" id="SSF54593">
    <property type="entry name" value="Glyoxalase/Bleomycin resistance protein/Dihydroxybiphenyl dioxygenase"/>
    <property type="match status" value="1"/>
</dbReference>
<gene>
    <name evidence="2" type="ORF">ABR189_09100</name>
</gene>